<feature type="region of interest" description="Disordered" evidence="1">
    <location>
        <begin position="1"/>
        <end position="132"/>
    </location>
</feature>
<feature type="compositionally biased region" description="Pro residues" evidence="1">
    <location>
        <begin position="17"/>
        <end position="35"/>
    </location>
</feature>
<feature type="non-terminal residue" evidence="2">
    <location>
        <position position="448"/>
    </location>
</feature>
<name>A0ABQ7GV98_DUNSA</name>
<protein>
    <submittedName>
        <fullName evidence="2">Uncharacterized protein</fullName>
    </submittedName>
</protein>
<keyword evidence="3" id="KW-1185">Reference proteome</keyword>
<accession>A0ABQ7GV98</accession>
<feature type="compositionally biased region" description="Low complexity" evidence="1">
    <location>
        <begin position="396"/>
        <end position="414"/>
    </location>
</feature>
<feature type="compositionally biased region" description="Low complexity" evidence="1">
    <location>
        <begin position="69"/>
        <end position="79"/>
    </location>
</feature>
<proteinExistence type="predicted"/>
<reference evidence="2" key="1">
    <citation type="submission" date="2017-08" db="EMBL/GenBank/DDBJ databases">
        <authorList>
            <person name="Polle J.E."/>
            <person name="Barry K."/>
            <person name="Cushman J."/>
            <person name="Schmutz J."/>
            <person name="Tran D."/>
            <person name="Hathwaick L.T."/>
            <person name="Yim W.C."/>
            <person name="Jenkins J."/>
            <person name="Mckie-Krisberg Z.M."/>
            <person name="Prochnik S."/>
            <person name="Lindquist E."/>
            <person name="Dockter R.B."/>
            <person name="Adam C."/>
            <person name="Molina H."/>
            <person name="Bunkerborg J."/>
            <person name="Jin E."/>
            <person name="Buchheim M."/>
            <person name="Magnuson J."/>
        </authorList>
    </citation>
    <scope>NUCLEOTIDE SEQUENCE</scope>
    <source>
        <strain evidence="2">CCAP 19/18</strain>
    </source>
</reference>
<dbReference type="Proteomes" id="UP000815325">
    <property type="component" value="Unassembled WGS sequence"/>
</dbReference>
<feature type="compositionally biased region" description="Polar residues" evidence="1">
    <location>
        <begin position="1"/>
        <end position="11"/>
    </location>
</feature>
<feature type="compositionally biased region" description="Polar residues" evidence="1">
    <location>
        <begin position="46"/>
        <end position="56"/>
    </location>
</feature>
<comment type="caution">
    <text evidence="2">The sequence shown here is derived from an EMBL/GenBank/DDBJ whole genome shotgun (WGS) entry which is preliminary data.</text>
</comment>
<organism evidence="2 3">
    <name type="scientific">Dunaliella salina</name>
    <name type="common">Green alga</name>
    <name type="synonym">Protococcus salinus</name>
    <dbReference type="NCBI Taxonomy" id="3046"/>
    <lineage>
        <taxon>Eukaryota</taxon>
        <taxon>Viridiplantae</taxon>
        <taxon>Chlorophyta</taxon>
        <taxon>core chlorophytes</taxon>
        <taxon>Chlorophyceae</taxon>
        <taxon>CS clade</taxon>
        <taxon>Chlamydomonadales</taxon>
        <taxon>Dunaliellaceae</taxon>
        <taxon>Dunaliella</taxon>
    </lineage>
</organism>
<feature type="region of interest" description="Disordered" evidence="1">
    <location>
        <begin position="162"/>
        <end position="184"/>
    </location>
</feature>
<gene>
    <name evidence="2" type="ORF">DUNSADRAFT_2765</name>
</gene>
<feature type="region of interest" description="Disordered" evidence="1">
    <location>
        <begin position="315"/>
        <end position="367"/>
    </location>
</feature>
<evidence type="ECO:0000313" key="2">
    <source>
        <dbReference type="EMBL" id="KAF5838495.1"/>
    </source>
</evidence>
<evidence type="ECO:0000313" key="3">
    <source>
        <dbReference type="Proteomes" id="UP000815325"/>
    </source>
</evidence>
<dbReference type="EMBL" id="MU069576">
    <property type="protein sequence ID" value="KAF5838495.1"/>
    <property type="molecule type" value="Genomic_DNA"/>
</dbReference>
<evidence type="ECO:0000256" key="1">
    <source>
        <dbReference type="SAM" id="MobiDB-lite"/>
    </source>
</evidence>
<sequence>MAQGSRTSAVSWTLEPPLLPLPPPGPLSKPSPPPLSSSVALVKAQATLSSAPQEQHPSWLPEPPPLTHPAPVSKPLSPAQSPPQSPVPQDQPSSWLFEPPPPKVSRALLPPQSPTLLPVPKEKRPSWPFESPTLTRLHLPPISRPLPPPLFPPFLPVPNEQCPSWPIANKKQDPPMPSSQPPAAETMQISSAFEMLLQSMRPHAFQSRYQEQLESAAPRCKIRTSSAGVDLHACSSTTAASNSLLAAQCDSNSSSQTCNDYASSTQGGEQGGQAGLNAAGTDLHACDGTTAASNILSAAQCNSTSSSQICNSCAGSTQGAGKPEAERGGQASLRRSKEGRQASSTRGSGKPAAEQGGQASLSAAGEQGGGCCWQVRRASSLECCWRACCLGGPPRGSGSTTNCTSTSARSPPSSASSLMAMLQLSSAALMSEVHKGLDRSRWVRGSYT</sequence>
<feature type="region of interest" description="Disordered" evidence="1">
    <location>
        <begin position="395"/>
        <end position="414"/>
    </location>
</feature>